<keyword evidence="5" id="KW-1185">Reference proteome</keyword>
<dbReference type="Pfam" id="PF22735">
    <property type="entry name" value="NNH3"/>
    <property type="match status" value="1"/>
</dbReference>
<evidence type="ECO:0000313" key="5">
    <source>
        <dbReference type="Proteomes" id="UP000010475"/>
    </source>
</evidence>
<dbReference type="KEGG" id="csg:Cylst_0689"/>
<dbReference type="eggNOG" id="COG1357">
    <property type="taxonomic scope" value="Bacteria"/>
</dbReference>
<dbReference type="InterPro" id="IPR027417">
    <property type="entry name" value="P-loop_NTPase"/>
</dbReference>
<dbReference type="EMBL" id="CP003642">
    <property type="protein sequence ID" value="AFZ23017.1"/>
    <property type="molecule type" value="Genomic_DNA"/>
</dbReference>
<dbReference type="PATRIC" id="fig|56107.3.peg.771"/>
<keyword evidence="1" id="KW-0802">TPR repeat</keyword>
<dbReference type="PROSITE" id="PS50293">
    <property type="entry name" value="TPR_REGION"/>
    <property type="match status" value="1"/>
</dbReference>
<dbReference type="SUPFAM" id="SSF48452">
    <property type="entry name" value="TPR-like"/>
    <property type="match status" value="1"/>
</dbReference>
<dbReference type="HOGENOM" id="CLU_008428_0_0_3"/>
<dbReference type="InterPro" id="IPR007111">
    <property type="entry name" value="NACHT_NTPase"/>
</dbReference>
<dbReference type="OrthoDB" id="473122at2"/>
<dbReference type="InterPro" id="IPR019734">
    <property type="entry name" value="TPR_rpt"/>
</dbReference>
<dbReference type="PROSITE" id="PS50005">
    <property type="entry name" value="TPR"/>
    <property type="match status" value="1"/>
</dbReference>
<feature type="repeat" description="TPR" evidence="1">
    <location>
        <begin position="1028"/>
        <end position="1061"/>
    </location>
</feature>
<gene>
    <name evidence="4" type="ORF">Cylst_0689</name>
</gene>
<dbReference type="InterPro" id="IPR051082">
    <property type="entry name" value="Pentapeptide-BTB/POZ_domain"/>
</dbReference>
<evidence type="ECO:0000313" key="4">
    <source>
        <dbReference type="EMBL" id="AFZ23017.1"/>
    </source>
</evidence>
<dbReference type="SUPFAM" id="SSF141571">
    <property type="entry name" value="Pentapeptide repeat-like"/>
    <property type="match status" value="1"/>
</dbReference>
<dbReference type="Gene3D" id="1.25.40.10">
    <property type="entry name" value="Tetratricopeptide repeat domain"/>
    <property type="match status" value="1"/>
</dbReference>
<accession>K9WU06</accession>
<feature type="domain" description="NACHT N-terminal Helical" evidence="3">
    <location>
        <begin position="46"/>
        <end position="253"/>
    </location>
</feature>
<dbReference type="SMART" id="SM00028">
    <property type="entry name" value="TPR"/>
    <property type="match status" value="1"/>
</dbReference>
<evidence type="ECO:0000256" key="1">
    <source>
        <dbReference type="PROSITE-ProRule" id="PRU00339"/>
    </source>
</evidence>
<protein>
    <submittedName>
        <fullName evidence="4">Putative low-complexity protein</fullName>
    </submittedName>
</protein>
<dbReference type="PANTHER" id="PTHR14136:SF17">
    <property type="entry name" value="BTB_POZ DOMAIN-CONTAINING PROTEIN KCTD9"/>
    <property type="match status" value="1"/>
</dbReference>
<dbReference type="RefSeq" id="WP_015206273.1">
    <property type="nucleotide sequence ID" value="NC_019757.1"/>
</dbReference>
<dbReference type="Gene3D" id="2.160.20.80">
    <property type="entry name" value="E3 ubiquitin-protein ligase SopA"/>
    <property type="match status" value="2"/>
</dbReference>
<dbReference type="InterPro" id="IPR054568">
    <property type="entry name" value="NNH3"/>
</dbReference>
<dbReference type="Gene3D" id="3.40.50.300">
    <property type="entry name" value="P-loop containing nucleotide triphosphate hydrolases"/>
    <property type="match status" value="1"/>
</dbReference>
<dbReference type="PANTHER" id="PTHR14136">
    <property type="entry name" value="BTB_POZ DOMAIN-CONTAINING PROTEIN KCTD9"/>
    <property type="match status" value="1"/>
</dbReference>
<dbReference type="Pfam" id="PF00805">
    <property type="entry name" value="Pentapeptide"/>
    <property type="match status" value="4"/>
</dbReference>
<proteinExistence type="predicted"/>
<dbReference type="InterPro" id="IPR001646">
    <property type="entry name" value="5peptide_repeat"/>
</dbReference>
<dbReference type="InterPro" id="IPR011990">
    <property type="entry name" value="TPR-like_helical_dom_sf"/>
</dbReference>
<feature type="domain" description="NACHT" evidence="2">
    <location>
        <begin position="299"/>
        <end position="454"/>
    </location>
</feature>
<dbReference type="SUPFAM" id="SSF52540">
    <property type="entry name" value="P-loop containing nucleoside triphosphate hydrolases"/>
    <property type="match status" value="1"/>
</dbReference>
<name>K9WU06_9NOST</name>
<dbReference type="AlphaFoldDB" id="K9WU06"/>
<dbReference type="eggNOG" id="COG5635">
    <property type="taxonomic scope" value="Bacteria"/>
</dbReference>
<evidence type="ECO:0000259" key="3">
    <source>
        <dbReference type="Pfam" id="PF22735"/>
    </source>
</evidence>
<dbReference type="eggNOG" id="COG0457">
    <property type="taxonomic scope" value="Bacteria"/>
</dbReference>
<reference evidence="4 5" key="1">
    <citation type="submission" date="2012-06" db="EMBL/GenBank/DDBJ databases">
        <title>Finished chromosome of genome of Cylindrospermum stagnale PCC 7417.</title>
        <authorList>
            <consortium name="US DOE Joint Genome Institute"/>
            <person name="Gugger M."/>
            <person name="Coursin T."/>
            <person name="Rippka R."/>
            <person name="Tandeau De Marsac N."/>
            <person name="Huntemann M."/>
            <person name="Wei C.-L."/>
            <person name="Han J."/>
            <person name="Detter J.C."/>
            <person name="Han C."/>
            <person name="Tapia R."/>
            <person name="Chen A."/>
            <person name="Kyrpides N."/>
            <person name="Mavromatis K."/>
            <person name="Markowitz V."/>
            <person name="Szeto E."/>
            <person name="Ivanova N."/>
            <person name="Pagani I."/>
            <person name="Pati A."/>
            <person name="Goodwin L."/>
            <person name="Nordberg H.P."/>
            <person name="Cantor M.N."/>
            <person name="Hua S.X."/>
            <person name="Woyke T."/>
            <person name="Kerfeld C.A."/>
        </authorList>
    </citation>
    <scope>NUCLEOTIDE SEQUENCE [LARGE SCALE GENOMIC DNA]</scope>
    <source>
        <strain evidence="4 5">PCC 7417</strain>
    </source>
</reference>
<evidence type="ECO:0000259" key="2">
    <source>
        <dbReference type="Pfam" id="PF05729"/>
    </source>
</evidence>
<dbReference type="Pfam" id="PF05729">
    <property type="entry name" value="NACHT"/>
    <property type="match status" value="1"/>
</dbReference>
<dbReference type="Proteomes" id="UP000010475">
    <property type="component" value="Chromosome"/>
</dbReference>
<organism evidence="4 5">
    <name type="scientific">Cylindrospermum stagnale PCC 7417</name>
    <dbReference type="NCBI Taxonomy" id="56107"/>
    <lineage>
        <taxon>Bacteria</taxon>
        <taxon>Bacillati</taxon>
        <taxon>Cyanobacteriota</taxon>
        <taxon>Cyanophyceae</taxon>
        <taxon>Nostocales</taxon>
        <taxon>Nostocaceae</taxon>
        <taxon>Cylindrospermum</taxon>
    </lineage>
</organism>
<sequence length="1168" mass="130699">MAIKLWKFLTTDIRELNLGQGVEAVKTGAEAAKAVLDLAKAVKEQKSLNPYIGEISSLLDILNSPLGQIAGTVIPFAPIALTIIKLIADQTQKELSLVQCVALVSQAAYLESFRAILNEKPELLQQIGKTPASDAVARQIKKLGEQELDEREARKAILYFHESQLAAAFNEVLQQRLQDAGLGETEAKTLTEQVARKTDFLPALVATGDKVKQLVQWYSAGGKEQLEKYLSIEDYLEKQIKPKPDEYIFDETHITFRDLYVPLKIHPVDDCGKPVGDEKFQIEEWVNNILTNEHKQPKVIFIQGEAGRGKSVFSRMFADRVRQDLHPIFTPILIRLRDLRVLANNLTETLENHLETVDFVQSDSGWLTDKNTKFLFLLDGFDELLLEGRTSGGLQEFLQQVENFQHNSHHRFLVTGRPLALQGIERLLSQRSLERVQIQPMDDPIRQTWLEKWAAKVGTQETTDFEQFLQSCPDEIKNNLAREPLLLYLLAKMHREKHFNSQMFAGAEGIKAKIRIYDESIKWVLEKQRQDENLRLSGLESEDLRQFLIEVSLCVVQSGNESANIKMLEARLKDSNDPVTKLIQQAREQTSLEKVKDEKVLNNMLTAFYIKPASGKNGGSMEFVHRSFGEFLFAERLVERFLDWTTQLTKRNRQENSVSTEVMDKQIYDLLGYGNLTPDIVEYLMGLLAECSEFEQPQRWLTLFQRLENFYLRWCDGEFIDAPPEKEILPLFKKEQLRKQLPEREKHLGLRQVDVYTGLNVLILLLVLHRYAQKRDDLKDKISFYPCGQPDTEEFDRERLLCIIGYSQCLGADTYNEILRFFFSGADLTLANLSGADLSLANLSGANLSLTNLSGADLSLTNFSGADLSLTNLRGAYLSGADLRGANLRGANLRGANLSGVNLSDADLNSANLNSANFSGADLNSANLSGANLSRADLSGVNLSGADLNSANLSGADLSLADLRDANLSLANLSLANLSGADLSRADLSRAYFEAIQWDTSINWVNALGLHEAVSIPSELAQQPAFSAAVALSRGISLVREAKVEEAIQAYNQALNLDPNLQVSAEYWNSLCWCGSLHDHAANVIYAGENAVTLEPENKRYQDSRGLARALTGDLLGALADFQAAVDSNALDYSEDVKQRRQRWIEALKAGVNPFTPEEQEALRQAEG</sequence>